<evidence type="ECO:0000313" key="1">
    <source>
        <dbReference type="EMBL" id="KRM03488.1"/>
    </source>
</evidence>
<protein>
    <submittedName>
        <fullName evidence="1">Uncharacterized protein</fullName>
    </submittedName>
</protein>
<evidence type="ECO:0000313" key="2">
    <source>
        <dbReference type="Proteomes" id="UP000051739"/>
    </source>
</evidence>
<organism evidence="1 2">
    <name type="scientific">Limosilactobacillus gastricus DSM 16045</name>
    <dbReference type="NCBI Taxonomy" id="1423749"/>
    <lineage>
        <taxon>Bacteria</taxon>
        <taxon>Bacillati</taxon>
        <taxon>Bacillota</taxon>
        <taxon>Bacilli</taxon>
        <taxon>Lactobacillales</taxon>
        <taxon>Lactobacillaceae</taxon>
        <taxon>Limosilactobacillus</taxon>
    </lineage>
</organism>
<dbReference type="PATRIC" id="fig|1423749.3.peg.814"/>
<name>A0A0R1VD76_9LACO</name>
<keyword evidence="2" id="KW-1185">Reference proteome</keyword>
<reference evidence="1 2" key="1">
    <citation type="journal article" date="2015" name="Genome Announc.">
        <title>Expanding the biotechnology potential of lactobacilli through comparative genomics of 213 strains and associated genera.</title>
        <authorList>
            <person name="Sun Z."/>
            <person name="Harris H.M."/>
            <person name="McCann A."/>
            <person name="Guo C."/>
            <person name="Argimon S."/>
            <person name="Zhang W."/>
            <person name="Yang X."/>
            <person name="Jeffery I.B."/>
            <person name="Cooney J.C."/>
            <person name="Kagawa T.F."/>
            <person name="Liu W."/>
            <person name="Song Y."/>
            <person name="Salvetti E."/>
            <person name="Wrobel A."/>
            <person name="Rasinkangas P."/>
            <person name="Parkhill J."/>
            <person name="Rea M.C."/>
            <person name="O'Sullivan O."/>
            <person name="Ritari J."/>
            <person name="Douillard F.P."/>
            <person name="Paul Ross R."/>
            <person name="Yang R."/>
            <person name="Briner A.E."/>
            <person name="Felis G.E."/>
            <person name="de Vos W.M."/>
            <person name="Barrangou R."/>
            <person name="Klaenhammer T.R."/>
            <person name="Caufield P.W."/>
            <person name="Cui Y."/>
            <person name="Zhang H."/>
            <person name="O'Toole P.W."/>
        </authorList>
    </citation>
    <scope>NUCLEOTIDE SEQUENCE [LARGE SCALE GENOMIC DNA]</scope>
    <source>
        <strain evidence="1 2">DSM 16045</strain>
    </source>
</reference>
<dbReference type="AlphaFoldDB" id="A0A0R1VD76"/>
<accession>A0A0R1VD76</accession>
<proteinExistence type="predicted"/>
<sequence length="59" mass="7167">MDYQSELDQLWDQKIDQLEVKPDEFMNFQEVFRNYSHRSQIRGEAQRGGTILYKLVQDE</sequence>
<comment type="caution">
    <text evidence="1">The sequence shown here is derived from an EMBL/GenBank/DDBJ whole genome shotgun (WGS) entry which is preliminary data.</text>
</comment>
<dbReference type="RefSeq" id="WP_056936682.1">
    <property type="nucleotide sequence ID" value="NZ_AZFN01000002.1"/>
</dbReference>
<dbReference type="Proteomes" id="UP000051739">
    <property type="component" value="Unassembled WGS sequence"/>
</dbReference>
<dbReference type="EMBL" id="AZFN01000002">
    <property type="protein sequence ID" value="KRM03488.1"/>
    <property type="molecule type" value="Genomic_DNA"/>
</dbReference>
<gene>
    <name evidence="1" type="ORF">FC60_GL000810</name>
</gene>